<dbReference type="InterPro" id="IPR050747">
    <property type="entry name" value="Mitochondrial_chaperone_BCS1"/>
</dbReference>
<dbReference type="EMBL" id="ML977318">
    <property type="protein sequence ID" value="KAF2117921.1"/>
    <property type="molecule type" value="Genomic_DNA"/>
</dbReference>
<dbReference type="SUPFAM" id="SSF52540">
    <property type="entry name" value="P-loop containing nucleoside triphosphate hydrolases"/>
    <property type="match status" value="1"/>
</dbReference>
<keyword evidence="5" id="KW-0999">Mitochondrion inner membrane</keyword>
<dbReference type="InterPro" id="IPR003960">
    <property type="entry name" value="ATPase_AAA_CS"/>
</dbReference>
<protein>
    <submittedName>
        <fullName evidence="16">P-loop containing nucleoside triphosphate hydrolase protein</fullName>
    </submittedName>
</protein>
<dbReference type="InterPro" id="IPR003959">
    <property type="entry name" value="ATPase_AAA_core"/>
</dbReference>
<organism evidence="16 17">
    <name type="scientific">Lophiotrema nucula</name>
    <dbReference type="NCBI Taxonomy" id="690887"/>
    <lineage>
        <taxon>Eukaryota</taxon>
        <taxon>Fungi</taxon>
        <taxon>Dikarya</taxon>
        <taxon>Ascomycota</taxon>
        <taxon>Pezizomycotina</taxon>
        <taxon>Dothideomycetes</taxon>
        <taxon>Pleosporomycetidae</taxon>
        <taxon>Pleosporales</taxon>
        <taxon>Lophiotremataceae</taxon>
        <taxon>Lophiotrema</taxon>
    </lineage>
</organism>
<dbReference type="PANTHER" id="PTHR23070">
    <property type="entry name" value="BCS1 AAA-TYPE ATPASE"/>
    <property type="match status" value="1"/>
</dbReference>
<evidence type="ECO:0000256" key="9">
    <source>
        <dbReference type="ARBA" id="ARBA00023128"/>
    </source>
</evidence>
<comment type="similarity">
    <text evidence="2">Belongs to the AAA ATPase family. BCS1 subfamily.</text>
</comment>
<reference evidence="16" key="1">
    <citation type="journal article" date="2020" name="Stud. Mycol.">
        <title>101 Dothideomycetes genomes: a test case for predicting lifestyles and emergence of pathogens.</title>
        <authorList>
            <person name="Haridas S."/>
            <person name="Albert R."/>
            <person name="Binder M."/>
            <person name="Bloem J."/>
            <person name="Labutti K."/>
            <person name="Salamov A."/>
            <person name="Andreopoulos B."/>
            <person name="Baker S."/>
            <person name="Barry K."/>
            <person name="Bills G."/>
            <person name="Bluhm B."/>
            <person name="Cannon C."/>
            <person name="Castanera R."/>
            <person name="Culley D."/>
            <person name="Daum C."/>
            <person name="Ezra D."/>
            <person name="Gonzalez J."/>
            <person name="Henrissat B."/>
            <person name="Kuo A."/>
            <person name="Liang C."/>
            <person name="Lipzen A."/>
            <person name="Lutzoni F."/>
            <person name="Magnuson J."/>
            <person name="Mondo S."/>
            <person name="Nolan M."/>
            <person name="Ohm R."/>
            <person name="Pangilinan J."/>
            <person name="Park H.-J."/>
            <person name="Ramirez L."/>
            <person name="Alfaro M."/>
            <person name="Sun H."/>
            <person name="Tritt A."/>
            <person name="Yoshinaga Y."/>
            <person name="Zwiers L.-H."/>
            <person name="Turgeon B."/>
            <person name="Goodwin S."/>
            <person name="Spatafora J."/>
            <person name="Crous P."/>
            <person name="Grigoriev I."/>
        </authorList>
    </citation>
    <scope>NUCLEOTIDE SEQUENCE</scope>
    <source>
        <strain evidence="16">CBS 627.86</strain>
    </source>
</reference>
<evidence type="ECO:0000256" key="12">
    <source>
        <dbReference type="RuleBase" id="RU003651"/>
    </source>
</evidence>
<evidence type="ECO:0000313" key="16">
    <source>
        <dbReference type="EMBL" id="KAF2117921.1"/>
    </source>
</evidence>
<evidence type="ECO:0000256" key="5">
    <source>
        <dbReference type="ARBA" id="ARBA00022792"/>
    </source>
</evidence>
<dbReference type="Pfam" id="PF08740">
    <property type="entry name" value="BCS1_N"/>
    <property type="match status" value="1"/>
</dbReference>
<dbReference type="Proteomes" id="UP000799770">
    <property type="component" value="Unassembled WGS sequence"/>
</dbReference>
<dbReference type="AlphaFoldDB" id="A0A6A5ZHT8"/>
<dbReference type="GO" id="GO:0005743">
    <property type="term" value="C:mitochondrial inner membrane"/>
    <property type="evidence" value="ECO:0007669"/>
    <property type="project" value="UniProtKB-SubCell"/>
</dbReference>
<feature type="region of interest" description="Disordered" evidence="13">
    <location>
        <begin position="358"/>
        <end position="393"/>
    </location>
</feature>
<dbReference type="InterPro" id="IPR027417">
    <property type="entry name" value="P-loop_NTPase"/>
</dbReference>
<keyword evidence="3" id="KW-0812">Transmembrane</keyword>
<evidence type="ECO:0000256" key="2">
    <source>
        <dbReference type="ARBA" id="ARBA00007448"/>
    </source>
</evidence>
<evidence type="ECO:0000256" key="10">
    <source>
        <dbReference type="ARBA" id="ARBA00023136"/>
    </source>
</evidence>
<dbReference type="PROSITE" id="PS00674">
    <property type="entry name" value="AAA"/>
    <property type="match status" value="1"/>
</dbReference>
<dbReference type="SMART" id="SM01024">
    <property type="entry name" value="BCS1_N"/>
    <property type="match status" value="1"/>
</dbReference>
<accession>A0A6A5ZHT8</accession>
<evidence type="ECO:0000256" key="7">
    <source>
        <dbReference type="ARBA" id="ARBA00022840"/>
    </source>
</evidence>
<evidence type="ECO:0000256" key="8">
    <source>
        <dbReference type="ARBA" id="ARBA00022989"/>
    </source>
</evidence>
<dbReference type="InterPro" id="IPR014851">
    <property type="entry name" value="BCS1_N"/>
</dbReference>
<dbReference type="OrthoDB" id="10251412at2759"/>
<evidence type="ECO:0000256" key="4">
    <source>
        <dbReference type="ARBA" id="ARBA00022741"/>
    </source>
</evidence>
<proteinExistence type="inferred from homology"/>
<evidence type="ECO:0000259" key="15">
    <source>
        <dbReference type="SMART" id="SM01024"/>
    </source>
</evidence>
<dbReference type="InterPro" id="IPR003593">
    <property type="entry name" value="AAA+_ATPase"/>
</dbReference>
<keyword evidence="4 12" id="KW-0547">Nucleotide-binding</keyword>
<keyword evidence="10" id="KW-0472">Membrane</keyword>
<evidence type="ECO:0000256" key="6">
    <source>
        <dbReference type="ARBA" id="ARBA00022801"/>
    </source>
</evidence>
<evidence type="ECO:0000256" key="3">
    <source>
        <dbReference type="ARBA" id="ARBA00022692"/>
    </source>
</evidence>
<keyword evidence="9" id="KW-0496">Mitochondrion</keyword>
<evidence type="ECO:0000313" key="17">
    <source>
        <dbReference type="Proteomes" id="UP000799770"/>
    </source>
</evidence>
<keyword evidence="7 12" id="KW-0067">ATP-binding</keyword>
<dbReference type="GO" id="GO:0005524">
    <property type="term" value="F:ATP binding"/>
    <property type="evidence" value="ECO:0007669"/>
    <property type="project" value="UniProtKB-KW"/>
</dbReference>
<keyword evidence="6 16" id="KW-0378">Hydrolase</keyword>
<dbReference type="Pfam" id="PF00004">
    <property type="entry name" value="AAA"/>
    <property type="match status" value="2"/>
</dbReference>
<dbReference type="SMART" id="SM00382">
    <property type="entry name" value="AAA"/>
    <property type="match status" value="1"/>
</dbReference>
<comment type="catalytic activity">
    <reaction evidence="11">
        <text>ATP + H2O = ADP + phosphate + H(+)</text>
        <dbReference type="Rhea" id="RHEA:13065"/>
        <dbReference type="ChEBI" id="CHEBI:15377"/>
        <dbReference type="ChEBI" id="CHEBI:15378"/>
        <dbReference type="ChEBI" id="CHEBI:30616"/>
        <dbReference type="ChEBI" id="CHEBI:43474"/>
        <dbReference type="ChEBI" id="CHEBI:456216"/>
    </reaction>
    <physiologicalReaction direction="left-to-right" evidence="11">
        <dbReference type="Rhea" id="RHEA:13066"/>
    </physiologicalReaction>
</comment>
<dbReference type="GO" id="GO:0016887">
    <property type="term" value="F:ATP hydrolysis activity"/>
    <property type="evidence" value="ECO:0007669"/>
    <property type="project" value="InterPro"/>
</dbReference>
<keyword evidence="8" id="KW-1133">Transmembrane helix</keyword>
<dbReference type="Pfam" id="PF25426">
    <property type="entry name" value="AAA_lid_BCS1"/>
    <property type="match status" value="1"/>
</dbReference>
<name>A0A6A5ZHT8_9PLEO</name>
<gene>
    <name evidence="16" type="ORF">BDV96DRAFT_489235</name>
</gene>
<feature type="domain" description="AAA+ ATPase" evidence="14">
    <location>
        <begin position="287"/>
        <end position="446"/>
    </location>
</feature>
<dbReference type="Gene3D" id="3.40.50.300">
    <property type="entry name" value="P-loop containing nucleotide triphosphate hydrolases"/>
    <property type="match status" value="1"/>
</dbReference>
<keyword evidence="17" id="KW-1185">Reference proteome</keyword>
<dbReference type="InterPro" id="IPR057495">
    <property type="entry name" value="AAA_lid_BCS1"/>
</dbReference>
<evidence type="ECO:0000259" key="14">
    <source>
        <dbReference type="SMART" id="SM00382"/>
    </source>
</evidence>
<evidence type="ECO:0000256" key="11">
    <source>
        <dbReference type="ARBA" id="ARBA00048778"/>
    </source>
</evidence>
<evidence type="ECO:0000256" key="13">
    <source>
        <dbReference type="SAM" id="MobiDB-lite"/>
    </source>
</evidence>
<feature type="domain" description="BCS1 N-terminal" evidence="15">
    <location>
        <begin position="46"/>
        <end position="254"/>
    </location>
</feature>
<sequence>MEPLDTPGIVPQHLKRRVVQGIPLVEIFQRLLYRVRPGLPGHLDDIILGGIALLIAGAPIYQFIKRQLLQWVTSEITIPENEPIAREVLQWMSANVVAKVISNSGATQAMVVSSNDLNAMDPYMSAMYGRRGMGAMAHEKTDELQALPPVGSKVFWIGMRPFLFSRASFSSGRGTRLAYSEDSEHQRNLLKVTTLGWNLAPLHAFVKNCHEYAVELKLKAGSTNVYFAGGRGGMDSGYGNWNCVVKSVRKLDTVDMDEHIKADLLKDAEEYYLPETKEFYANCGIPYRRGYLFHGPPGTGKSSFSAALAGHLNCDLYMINLASGNVTDGGLHQLFLSLPKKCIVVIEDIDAAGIGRELENKDDVPPPPTANPPAQQDAEPHQPPRHRTRRTGPNMVTLSGLLNAIDGNASQEGRLLIMTSNNPDALDEALVRPGRVDKKIHFGNLSGSAARSIFMRLIGRPAIASGLLTMPEAAQKATAFALELPPNAFTPAEIQNYLQFLRNEPDRAIAEVKDWAAKQQEKPSKGTCSSEYDSTSCVTSSVPSLLGCFY</sequence>
<evidence type="ECO:0000256" key="1">
    <source>
        <dbReference type="ARBA" id="ARBA00004434"/>
    </source>
</evidence>
<comment type="subcellular location">
    <subcellularLocation>
        <location evidence="1">Mitochondrion inner membrane</location>
        <topology evidence="1">Single-pass membrane protein</topology>
    </subcellularLocation>
</comment>